<dbReference type="PANTHER" id="PTHR11239:SF14">
    <property type="entry name" value="DNA-DIRECTED RNA POLYMERASE I SUBUNIT RPA12"/>
    <property type="match status" value="1"/>
</dbReference>
<feature type="domain" description="TFIIS-type" evidence="9">
    <location>
        <begin position="132"/>
        <end position="172"/>
    </location>
</feature>
<dbReference type="SUPFAM" id="SSF57783">
    <property type="entry name" value="Zinc beta-ribbon"/>
    <property type="match status" value="1"/>
</dbReference>
<name>A0AAP0RKB0_LIQFO</name>
<comment type="subcellular location">
    <subcellularLocation>
        <location evidence="1">Nucleus</location>
        <location evidence="1">Nucleolus</location>
    </subcellularLocation>
</comment>
<protein>
    <recommendedName>
        <fullName evidence="2">DNA-directed RNA polymerase I subunit RPA12</fullName>
    </recommendedName>
</protein>
<dbReference type="GO" id="GO:0008270">
    <property type="term" value="F:zinc ion binding"/>
    <property type="evidence" value="ECO:0007669"/>
    <property type="project" value="UniProtKB-KW"/>
</dbReference>
<dbReference type="PROSITE" id="PS51133">
    <property type="entry name" value="ZF_TFIIS_2"/>
    <property type="match status" value="1"/>
</dbReference>
<sequence length="176" mass="20326">MGVNKVRNEPGCSWIDFKNTTYVFTAHNRSHCGTDEIYEMLAKLEELVTKKGYVAETQFAINSVEEYTEWTFMEQLDPFSLGADELSILANRLRAMVVTKDIQRELGIKAFVKAGGLYIDFDGEEEVRNATMRRTCEKCGHPELEYYTRQTRSADEGETAFYHCRKCGHRFKEGHK</sequence>
<dbReference type="GO" id="GO:0006363">
    <property type="term" value="P:termination of RNA polymerase I transcription"/>
    <property type="evidence" value="ECO:0007669"/>
    <property type="project" value="TreeGrafter"/>
</dbReference>
<evidence type="ECO:0000256" key="8">
    <source>
        <dbReference type="PROSITE-ProRule" id="PRU00472"/>
    </source>
</evidence>
<dbReference type="InterPro" id="IPR012164">
    <property type="entry name" value="Rpa12/Rpb9/Rpc10/TFS"/>
</dbReference>
<evidence type="ECO:0000256" key="1">
    <source>
        <dbReference type="ARBA" id="ARBA00004604"/>
    </source>
</evidence>
<evidence type="ECO:0000256" key="7">
    <source>
        <dbReference type="ARBA" id="ARBA00023242"/>
    </source>
</evidence>
<dbReference type="PANTHER" id="PTHR11239">
    <property type="entry name" value="DNA-DIRECTED RNA POLYMERASE"/>
    <property type="match status" value="1"/>
</dbReference>
<dbReference type="EMBL" id="JBBPBK010000008">
    <property type="protein sequence ID" value="KAK9279240.1"/>
    <property type="molecule type" value="Genomic_DNA"/>
</dbReference>
<dbReference type="GO" id="GO:0003676">
    <property type="term" value="F:nucleic acid binding"/>
    <property type="evidence" value="ECO:0007669"/>
    <property type="project" value="InterPro"/>
</dbReference>
<evidence type="ECO:0000259" key="9">
    <source>
        <dbReference type="PROSITE" id="PS51133"/>
    </source>
</evidence>
<dbReference type="AlphaFoldDB" id="A0AAP0RKB0"/>
<evidence type="ECO:0000256" key="6">
    <source>
        <dbReference type="ARBA" id="ARBA00022833"/>
    </source>
</evidence>
<comment type="caution">
    <text evidence="10">The sequence shown here is derived from an EMBL/GenBank/DDBJ whole genome shotgun (WGS) entry which is preliminary data.</text>
</comment>
<accession>A0AAP0RKB0</accession>
<keyword evidence="7" id="KW-0539">Nucleus</keyword>
<evidence type="ECO:0000256" key="5">
    <source>
        <dbReference type="ARBA" id="ARBA00022771"/>
    </source>
</evidence>
<reference evidence="10 11" key="1">
    <citation type="journal article" date="2024" name="Plant J.">
        <title>Genome sequences and population genomics reveal climatic adaptation and genomic divergence between two closely related sweetgum species.</title>
        <authorList>
            <person name="Xu W.Q."/>
            <person name="Ren C.Q."/>
            <person name="Zhang X.Y."/>
            <person name="Comes H.P."/>
            <person name="Liu X.H."/>
            <person name="Li Y.G."/>
            <person name="Kettle C.J."/>
            <person name="Jalonen R."/>
            <person name="Gaisberger H."/>
            <person name="Ma Y.Z."/>
            <person name="Qiu Y.X."/>
        </authorList>
    </citation>
    <scope>NUCLEOTIDE SEQUENCE [LARGE SCALE GENOMIC DNA]</scope>
    <source>
        <strain evidence="10">Hangzhou</strain>
    </source>
</reference>
<evidence type="ECO:0000256" key="3">
    <source>
        <dbReference type="ARBA" id="ARBA00022478"/>
    </source>
</evidence>
<dbReference type="CDD" id="cd10507">
    <property type="entry name" value="Zn-ribbon_RPA12"/>
    <property type="match status" value="1"/>
</dbReference>
<organism evidence="10 11">
    <name type="scientific">Liquidambar formosana</name>
    <name type="common">Formosan gum</name>
    <dbReference type="NCBI Taxonomy" id="63359"/>
    <lineage>
        <taxon>Eukaryota</taxon>
        <taxon>Viridiplantae</taxon>
        <taxon>Streptophyta</taxon>
        <taxon>Embryophyta</taxon>
        <taxon>Tracheophyta</taxon>
        <taxon>Spermatophyta</taxon>
        <taxon>Magnoliopsida</taxon>
        <taxon>eudicotyledons</taxon>
        <taxon>Gunneridae</taxon>
        <taxon>Pentapetalae</taxon>
        <taxon>Saxifragales</taxon>
        <taxon>Altingiaceae</taxon>
        <taxon>Liquidambar</taxon>
    </lineage>
</organism>
<evidence type="ECO:0000313" key="11">
    <source>
        <dbReference type="Proteomes" id="UP001415857"/>
    </source>
</evidence>
<evidence type="ECO:0000313" key="10">
    <source>
        <dbReference type="EMBL" id="KAK9279240.1"/>
    </source>
</evidence>
<dbReference type="InterPro" id="IPR001222">
    <property type="entry name" value="Znf_TFIIS"/>
</dbReference>
<keyword evidence="6" id="KW-0862">Zinc</keyword>
<keyword evidence="5 8" id="KW-0863">Zinc-finger</keyword>
<keyword evidence="11" id="KW-1185">Reference proteome</keyword>
<keyword evidence="3" id="KW-0240">DNA-directed RNA polymerase</keyword>
<evidence type="ECO:0000256" key="2">
    <source>
        <dbReference type="ARBA" id="ARBA00018784"/>
    </source>
</evidence>
<gene>
    <name evidence="10" type="ORF">L1049_012918</name>
</gene>
<keyword evidence="4" id="KW-0479">Metal-binding</keyword>
<keyword evidence="3" id="KW-0804">Transcription</keyword>
<dbReference type="InterPro" id="IPR034004">
    <property type="entry name" value="Zn_ribbon_RPA12_C"/>
</dbReference>
<dbReference type="Gene3D" id="2.20.25.10">
    <property type="match status" value="1"/>
</dbReference>
<dbReference type="GO" id="GO:0005736">
    <property type="term" value="C:RNA polymerase I complex"/>
    <property type="evidence" value="ECO:0007669"/>
    <property type="project" value="TreeGrafter"/>
</dbReference>
<dbReference type="Pfam" id="PF01096">
    <property type="entry name" value="Zn_ribbon_TFIIS"/>
    <property type="match status" value="1"/>
</dbReference>
<proteinExistence type="predicted"/>
<dbReference type="GO" id="GO:0003899">
    <property type="term" value="F:DNA-directed RNA polymerase activity"/>
    <property type="evidence" value="ECO:0007669"/>
    <property type="project" value="InterPro"/>
</dbReference>
<evidence type="ECO:0000256" key="4">
    <source>
        <dbReference type="ARBA" id="ARBA00022723"/>
    </source>
</evidence>
<dbReference type="SMART" id="SM00440">
    <property type="entry name" value="ZnF_C2C2"/>
    <property type="match status" value="1"/>
</dbReference>
<dbReference type="PROSITE" id="PS00466">
    <property type="entry name" value="ZF_TFIIS_1"/>
    <property type="match status" value="1"/>
</dbReference>
<dbReference type="Proteomes" id="UP001415857">
    <property type="component" value="Unassembled WGS sequence"/>
</dbReference>